<evidence type="ECO:0000259" key="1">
    <source>
        <dbReference type="Pfam" id="PF09825"/>
    </source>
</evidence>
<dbReference type="EMBL" id="JACHHG010000006">
    <property type="protein sequence ID" value="MBB6098585.1"/>
    <property type="molecule type" value="Genomic_DNA"/>
</dbReference>
<dbReference type="SUPFAM" id="SSF52317">
    <property type="entry name" value="Class I glutamine amidotransferase-like"/>
    <property type="match status" value="1"/>
</dbReference>
<dbReference type="Gene3D" id="3.40.50.880">
    <property type="match status" value="1"/>
</dbReference>
<protein>
    <recommendedName>
        <fullName evidence="1">Biotin-protein ligase N-terminal domain-containing protein</fullName>
    </recommendedName>
</protein>
<dbReference type="InterPro" id="IPR019197">
    <property type="entry name" value="Biotin-prot_ligase_N"/>
</dbReference>
<accession>A0A841I3U5</accession>
<keyword evidence="3" id="KW-1185">Reference proteome</keyword>
<dbReference type="RefSeq" id="WP_183987126.1">
    <property type="nucleotide sequence ID" value="NZ_JACHHG010000006.1"/>
</dbReference>
<dbReference type="InterPro" id="IPR029062">
    <property type="entry name" value="Class_I_gatase-like"/>
</dbReference>
<proteinExistence type="predicted"/>
<feature type="domain" description="Biotin-protein ligase N-terminal" evidence="1">
    <location>
        <begin position="63"/>
        <end position="251"/>
    </location>
</feature>
<evidence type="ECO:0000313" key="3">
    <source>
        <dbReference type="Proteomes" id="UP000569951"/>
    </source>
</evidence>
<dbReference type="Pfam" id="PF09825">
    <property type="entry name" value="BPL_N"/>
    <property type="match status" value="1"/>
</dbReference>
<gene>
    <name evidence="2" type="ORF">HNR42_002019</name>
</gene>
<organism evidence="2 3">
    <name type="scientific">Deinobacterium chartae</name>
    <dbReference type="NCBI Taxonomy" id="521158"/>
    <lineage>
        <taxon>Bacteria</taxon>
        <taxon>Thermotogati</taxon>
        <taxon>Deinococcota</taxon>
        <taxon>Deinococci</taxon>
        <taxon>Deinococcales</taxon>
        <taxon>Deinococcaceae</taxon>
        <taxon>Deinobacterium</taxon>
    </lineage>
</organism>
<evidence type="ECO:0000313" key="2">
    <source>
        <dbReference type="EMBL" id="MBB6098585.1"/>
    </source>
</evidence>
<dbReference type="AlphaFoldDB" id="A0A841I3U5"/>
<name>A0A841I3U5_9DEIO</name>
<sequence length="471" mass="50049">MNPGAWDALAAEVRPALEALRVGFYATAGAPYHHAALIALWGGVPEPLAAQDIRAGGLEEFDVLIVPGGGLNAMSGQLGPLGESGARAIREWVAGGGMYIGTCAGAYSPARVPERFLRANPAARELALADVRIANAADAGLGGLDSPGVGVLRAELAAPDHWLARGLRPQFEVVHYNGPCFLPPEHAAGVVRLVGPSDHFTAWEDSLNPQAAVSVLEALARAQSCLAVAAPLERGQVVLFGSHPEFGFDALQLGWGEPVRLLANALVFQASRRSAPAARPPTGEKPVSAQVLTDLAASLERAAARLARLAPLWSPWLTREYAPAFWGRDPDELWREALIRAAEVTRNTARGVRELSAEPDALARFGHWIDRAPAPDQDYGFEGLKQLCARLYRLIDAGERALNTPPQVPASPYDLWDRHPYHLLASSYLSAAGVAASLALAALTLSELAGVRITLPFSLTAPERTPPHVAH</sequence>
<dbReference type="Proteomes" id="UP000569951">
    <property type="component" value="Unassembled WGS sequence"/>
</dbReference>
<comment type="caution">
    <text evidence="2">The sequence shown here is derived from an EMBL/GenBank/DDBJ whole genome shotgun (WGS) entry which is preliminary data.</text>
</comment>
<reference evidence="2 3" key="1">
    <citation type="submission" date="2020-08" db="EMBL/GenBank/DDBJ databases">
        <title>Genomic Encyclopedia of Type Strains, Phase IV (KMG-IV): sequencing the most valuable type-strain genomes for metagenomic binning, comparative biology and taxonomic classification.</title>
        <authorList>
            <person name="Goeker M."/>
        </authorList>
    </citation>
    <scope>NUCLEOTIDE SEQUENCE [LARGE SCALE GENOMIC DNA]</scope>
    <source>
        <strain evidence="2 3">DSM 21458</strain>
    </source>
</reference>